<sequence length="85" mass="9308">MMFDAHQENPMRTTIDIDDDILALARARAKHGTSIGKVISELARAALQRTTTNQTSRNGLPLMPTSATARSVTLDTVNQLRDDSL</sequence>
<gene>
    <name evidence="1" type="ORF">DF037_28900</name>
</gene>
<comment type="caution">
    <text evidence="1">The sequence shown here is derived from an EMBL/GenBank/DDBJ whole genome shotgun (WGS) entry which is preliminary data.</text>
</comment>
<evidence type="ECO:0000313" key="2">
    <source>
        <dbReference type="Proteomes" id="UP000269271"/>
    </source>
</evidence>
<dbReference type="Proteomes" id="UP000269271">
    <property type="component" value="Unassembled WGS sequence"/>
</dbReference>
<organism evidence="1 2">
    <name type="scientific">Burkholderia contaminans</name>
    <dbReference type="NCBI Taxonomy" id="488447"/>
    <lineage>
        <taxon>Bacteria</taxon>
        <taxon>Pseudomonadati</taxon>
        <taxon>Pseudomonadota</taxon>
        <taxon>Betaproteobacteria</taxon>
        <taxon>Burkholderiales</taxon>
        <taxon>Burkholderiaceae</taxon>
        <taxon>Burkholderia</taxon>
        <taxon>Burkholderia cepacia complex</taxon>
    </lineage>
</organism>
<name>A0A3N8QEA0_9BURK</name>
<protein>
    <submittedName>
        <fullName evidence="1">CopG family transcriptional regulator</fullName>
    </submittedName>
</protein>
<evidence type="ECO:0000313" key="1">
    <source>
        <dbReference type="EMBL" id="RQT22128.1"/>
    </source>
</evidence>
<reference evidence="1 2" key="1">
    <citation type="submission" date="2018-08" db="EMBL/GenBank/DDBJ databases">
        <title>Comparative analysis of Burkholderia isolates from Puerto Rico.</title>
        <authorList>
            <person name="Hall C."/>
            <person name="Sahl J."/>
            <person name="Wagner D."/>
        </authorList>
    </citation>
    <scope>NUCLEOTIDE SEQUENCE [LARGE SCALE GENOMIC DNA]</scope>
    <source>
        <strain evidence="1 2">Bp9001</strain>
    </source>
</reference>
<proteinExistence type="predicted"/>
<dbReference type="AlphaFoldDB" id="A0A3N8QEA0"/>
<dbReference type="EMBL" id="QTQX01000022">
    <property type="protein sequence ID" value="RQT22128.1"/>
    <property type="molecule type" value="Genomic_DNA"/>
</dbReference>
<accession>A0A3N8QEA0</accession>